<keyword evidence="11" id="KW-1185">Reference proteome</keyword>
<evidence type="ECO:0000313" key="10">
    <source>
        <dbReference type="EMBL" id="SNZ08480.1"/>
    </source>
</evidence>
<dbReference type="PANTHER" id="PTHR43066">
    <property type="entry name" value="RHOMBOID-RELATED PROTEIN"/>
    <property type="match status" value="1"/>
</dbReference>
<feature type="transmembrane region" description="Helical" evidence="8">
    <location>
        <begin position="125"/>
        <end position="143"/>
    </location>
</feature>
<feature type="compositionally biased region" description="Basic residues" evidence="7">
    <location>
        <begin position="256"/>
        <end position="272"/>
    </location>
</feature>
<feature type="transmembrane region" description="Helical" evidence="8">
    <location>
        <begin position="149"/>
        <end position="170"/>
    </location>
</feature>
<dbReference type="SUPFAM" id="SSF144091">
    <property type="entry name" value="Rhomboid-like"/>
    <property type="match status" value="1"/>
</dbReference>
<dbReference type="InterPro" id="IPR022764">
    <property type="entry name" value="Peptidase_S54_rhomboid_dom"/>
</dbReference>
<keyword evidence="2" id="KW-1003">Cell membrane</keyword>
<dbReference type="Pfam" id="PF01694">
    <property type="entry name" value="Rhomboid"/>
    <property type="match status" value="1"/>
</dbReference>
<gene>
    <name evidence="10" type="ORF">SAMN06265368_1695</name>
</gene>
<dbReference type="GO" id="GO:0006508">
    <property type="term" value="P:proteolysis"/>
    <property type="evidence" value="ECO:0007669"/>
    <property type="project" value="UniProtKB-KW"/>
</dbReference>
<keyword evidence="3" id="KW-0997">Cell inner membrane</keyword>
<dbReference type="Gene3D" id="1.20.1540.10">
    <property type="entry name" value="Rhomboid-like"/>
    <property type="match status" value="1"/>
</dbReference>
<dbReference type="PANTHER" id="PTHR43066:SF26">
    <property type="entry name" value="RHOMBOID PROTEASE GLPG"/>
    <property type="match status" value="1"/>
</dbReference>
<keyword evidence="5 8" id="KW-1133">Transmembrane helix</keyword>
<dbReference type="EMBL" id="OBEL01000001">
    <property type="protein sequence ID" value="SNZ08480.1"/>
    <property type="molecule type" value="Genomic_DNA"/>
</dbReference>
<dbReference type="InterPro" id="IPR035952">
    <property type="entry name" value="Rhomboid-like_sf"/>
</dbReference>
<evidence type="ECO:0000256" key="1">
    <source>
        <dbReference type="ARBA" id="ARBA00004141"/>
    </source>
</evidence>
<evidence type="ECO:0000256" key="3">
    <source>
        <dbReference type="ARBA" id="ARBA00022519"/>
    </source>
</evidence>
<dbReference type="Proteomes" id="UP000219439">
    <property type="component" value="Unassembled WGS sequence"/>
</dbReference>
<dbReference type="GO" id="GO:0016020">
    <property type="term" value="C:membrane"/>
    <property type="evidence" value="ECO:0007669"/>
    <property type="project" value="UniProtKB-SubCell"/>
</dbReference>
<evidence type="ECO:0000256" key="5">
    <source>
        <dbReference type="ARBA" id="ARBA00022989"/>
    </source>
</evidence>
<reference evidence="10 11" key="1">
    <citation type="submission" date="2017-09" db="EMBL/GenBank/DDBJ databases">
        <authorList>
            <person name="Ehlers B."/>
            <person name="Leendertz F.H."/>
        </authorList>
    </citation>
    <scope>NUCLEOTIDE SEQUENCE [LARGE SCALE GENOMIC DNA]</scope>
    <source>
        <strain evidence="10 11">DSM 18289</strain>
    </source>
</reference>
<protein>
    <submittedName>
        <fullName evidence="10">Membrane associated serine protease, rhomboid family</fullName>
    </submittedName>
</protein>
<proteinExistence type="predicted"/>
<feature type="region of interest" description="Disordered" evidence="7">
    <location>
        <begin position="250"/>
        <end position="272"/>
    </location>
</feature>
<evidence type="ECO:0000256" key="6">
    <source>
        <dbReference type="ARBA" id="ARBA00023136"/>
    </source>
</evidence>
<keyword evidence="6 8" id="KW-0472">Membrane</keyword>
<keyword evidence="10" id="KW-0378">Hydrolase</keyword>
<evidence type="ECO:0000256" key="2">
    <source>
        <dbReference type="ARBA" id="ARBA00022475"/>
    </source>
</evidence>
<accession>A0A285NG74</accession>
<feature type="transmembrane region" description="Helical" evidence="8">
    <location>
        <begin position="57"/>
        <end position="78"/>
    </location>
</feature>
<evidence type="ECO:0000256" key="7">
    <source>
        <dbReference type="SAM" id="MobiDB-lite"/>
    </source>
</evidence>
<dbReference type="AlphaFoldDB" id="A0A285NG74"/>
<name>A0A285NG74_9HYPH</name>
<evidence type="ECO:0000313" key="11">
    <source>
        <dbReference type="Proteomes" id="UP000219439"/>
    </source>
</evidence>
<keyword evidence="4 8" id="KW-0812">Transmembrane</keyword>
<feature type="transmembrane region" description="Helical" evidence="8">
    <location>
        <begin position="200"/>
        <end position="220"/>
    </location>
</feature>
<evidence type="ECO:0000259" key="9">
    <source>
        <dbReference type="Pfam" id="PF01694"/>
    </source>
</evidence>
<evidence type="ECO:0000256" key="8">
    <source>
        <dbReference type="SAM" id="Phobius"/>
    </source>
</evidence>
<feature type="transmembrane region" description="Helical" evidence="8">
    <location>
        <begin position="24"/>
        <end position="45"/>
    </location>
</feature>
<sequence length="272" mass="29726">MARFGGNGGGSWNMPDGKPYREPMFNLPTPILFLGGLMVAIHVVREFLLSQKQDFDILLTFAFIPVRFNDAVATGFSFPGGVFGDIWTFVSYAFLHGSWMHLILNLVWMAAFATVVLRRIGTSRFAAFFVVTAAAGALVHFFFHSDSMSPLVGVSAVLSGAMSASARFAFSGYGSWATALQSTHRQPCLTLEQLRHNRQAVSFLAVWLALNLIFGLLSIGGGGASIAWEAHLGGFAAGLFLFPYFDSFSQGPRKPKEPKKKKADHSHIRVIK</sequence>
<feature type="domain" description="Peptidase S54 rhomboid" evidence="9">
    <location>
        <begin position="85"/>
        <end position="241"/>
    </location>
</feature>
<feature type="transmembrane region" description="Helical" evidence="8">
    <location>
        <begin position="226"/>
        <end position="245"/>
    </location>
</feature>
<organism evidence="10 11">
    <name type="scientific">Cohaesibacter gelatinilyticus</name>
    <dbReference type="NCBI Taxonomy" id="372072"/>
    <lineage>
        <taxon>Bacteria</taxon>
        <taxon>Pseudomonadati</taxon>
        <taxon>Pseudomonadota</taxon>
        <taxon>Alphaproteobacteria</taxon>
        <taxon>Hyphomicrobiales</taxon>
        <taxon>Cohaesibacteraceae</taxon>
    </lineage>
</organism>
<keyword evidence="10" id="KW-0645">Protease</keyword>
<evidence type="ECO:0000256" key="4">
    <source>
        <dbReference type="ARBA" id="ARBA00022692"/>
    </source>
</evidence>
<dbReference type="RefSeq" id="WP_244580034.1">
    <property type="nucleotide sequence ID" value="NZ_OBEL01000001.1"/>
</dbReference>
<comment type="subcellular location">
    <subcellularLocation>
        <location evidence="1">Membrane</location>
        <topology evidence="1">Multi-pass membrane protein</topology>
    </subcellularLocation>
</comment>
<dbReference type="GO" id="GO:0004252">
    <property type="term" value="F:serine-type endopeptidase activity"/>
    <property type="evidence" value="ECO:0007669"/>
    <property type="project" value="InterPro"/>
</dbReference>